<evidence type="ECO:0000313" key="1">
    <source>
        <dbReference type="EMBL" id="OXM16854.1"/>
    </source>
</evidence>
<evidence type="ECO:0000313" key="2">
    <source>
        <dbReference type="Proteomes" id="UP000215145"/>
    </source>
</evidence>
<name>A0A229P4H6_9BACL</name>
<evidence type="ECO:0008006" key="3">
    <source>
        <dbReference type="Google" id="ProtNLM"/>
    </source>
</evidence>
<dbReference type="OrthoDB" id="2629334at2"/>
<accession>A0A229P4H6</accession>
<protein>
    <recommendedName>
        <fullName evidence="3">DUF2642 domain-containing protein</fullName>
    </recommendedName>
</protein>
<dbReference type="RefSeq" id="WP_089523935.1">
    <property type="nucleotide sequence ID" value="NZ_NMUQ01000001.1"/>
</dbReference>
<gene>
    <name evidence="1" type="ORF">CGZ75_09455</name>
</gene>
<dbReference type="EMBL" id="NMUQ01000001">
    <property type="protein sequence ID" value="OXM16854.1"/>
    <property type="molecule type" value="Genomic_DNA"/>
</dbReference>
<proteinExistence type="predicted"/>
<keyword evidence="2" id="KW-1185">Reference proteome</keyword>
<comment type="caution">
    <text evidence="1">The sequence shown here is derived from an EMBL/GenBank/DDBJ whole genome shotgun (WGS) entry which is preliminary data.</text>
</comment>
<sequence>MNNNVEESLLDEYRQSGEKVRVVRDEMEQNDVVGIVVAWDDDSVMIRRPNKRVVKLSRSYVYQPASSPRIVQS</sequence>
<reference evidence="1 2" key="1">
    <citation type="submission" date="2017-07" db="EMBL/GenBank/DDBJ databases">
        <title>Paenibacillus herberti R33 genome sequencing and assembly.</title>
        <authorList>
            <person name="Su W."/>
        </authorList>
    </citation>
    <scope>NUCLEOTIDE SEQUENCE [LARGE SCALE GENOMIC DNA]</scope>
    <source>
        <strain evidence="1 2">R33</strain>
    </source>
</reference>
<organism evidence="1 2">
    <name type="scientific">Paenibacillus herberti</name>
    <dbReference type="NCBI Taxonomy" id="1619309"/>
    <lineage>
        <taxon>Bacteria</taxon>
        <taxon>Bacillati</taxon>
        <taxon>Bacillota</taxon>
        <taxon>Bacilli</taxon>
        <taxon>Bacillales</taxon>
        <taxon>Paenibacillaceae</taxon>
        <taxon>Paenibacillus</taxon>
    </lineage>
</organism>
<dbReference type="Proteomes" id="UP000215145">
    <property type="component" value="Unassembled WGS sequence"/>
</dbReference>
<dbReference type="AlphaFoldDB" id="A0A229P4H6"/>